<protein>
    <submittedName>
        <fullName evidence="1">Uncharacterized protein</fullName>
    </submittedName>
</protein>
<keyword evidence="2" id="KW-1185">Reference proteome</keyword>
<organism evidence="1 2">
    <name type="scientific">Psychromicrobium silvestre</name>
    <dbReference type="NCBI Taxonomy" id="1645614"/>
    <lineage>
        <taxon>Bacteria</taxon>
        <taxon>Bacillati</taxon>
        <taxon>Actinomycetota</taxon>
        <taxon>Actinomycetes</taxon>
        <taxon>Micrococcales</taxon>
        <taxon>Micrococcaceae</taxon>
        <taxon>Psychromicrobium</taxon>
    </lineage>
</organism>
<name>A0A7Y9S6Y1_9MICC</name>
<dbReference type="EMBL" id="JACBYQ010000002">
    <property type="protein sequence ID" value="NYE95734.1"/>
    <property type="molecule type" value="Genomic_DNA"/>
</dbReference>
<evidence type="ECO:0000313" key="1">
    <source>
        <dbReference type="EMBL" id="NYE95734.1"/>
    </source>
</evidence>
<accession>A0A7Y9S6Y1</accession>
<dbReference type="AlphaFoldDB" id="A0A7Y9S6Y1"/>
<sequence length="39" mass="4550">MRTESRSDAEERPIIEELVNLGKIPEAPMVLRMEVFPHE</sequence>
<gene>
    <name evidence="1" type="ORF">FHU41_001984</name>
</gene>
<dbReference type="Proteomes" id="UP000521748">
    <property type="component" value="Unassembled WGS sequence"/>
</dbReference>
<reference evidence="1 2" key="1">
    <citation type="submission" date="2020-07" db="EMBL/GenBank/DDBJ databases">
        <title>Sequencing the genomes of 1000 actinobacteria strains.</title>
        <authorList>
            <person name="Klenk H.-P."/>
        </authorList>
    </citation>
    <scope>NUCLEOTIDE SEQUENCE [LARGE SCALE GENOMIC DNA]</scope>
    <source>
        <strain evidence="1 2">DSM 102047</strain>
    </source>
</reference>
<comment type="caution">
    <text evidence="1">The sequence shown here is derived from an EMBL/GenBank/DDBJ whole genome shotgun (WGS) entry which is preliminary data.</text>
</comment>
<proteinExistence type="predicted"/>
<evidence type="ECO:0000313" key="2">
    <source>
        <dbReference type="Proteomes" id="UP000521748"/>
    </source>
</evidence>